<gene>
    <name evidence="2" type="ORF">LEP1GSC187_0467</name>
</gene>
<evidence type="ECO:0000256" key="1">
    <source>
        <dbReference type="SAM" id="MobiDB-lite"/>
    </source>
</evidence>
<evidence type="ECO:0008006" key="4">
    <source>
        <dbReference type="Google" id="ProtNLM"/>
    </source>
</evidence>
<feature type="compositionally biased region" description="Basic and acidic residues" evidence="1">
    <location>
        <begin position="7"/>
        <end position="23"/>
    </location>
</feature>
<organism evidence="2 3">
    <name type="scientific">Leptospira santarosai str. ZUN179</name>
    <dbReference type="NCBI Taxonomy" id="1049985"/>
    <lineage>
        <taxon>Bacteria</taxon>
        <taxon>Pseudomonadati</taxon>
        <taxon>Spirochaetota</taxon>
        <taxon>Spirochaetia</taxon>
        <taxon>Leptospirales</taxon>
        <taxon>Leptospiraceae</taxon>
        <taxon>Leptospira</taxon>
    </lineage>
</organism>
<comment type="caution">
    <text evidence="2">The sequence shown here is derived from an EMBL/GenBank/DDBJ whole genome shotgun (WGS) entry which is preliminary data.</text>
</comment>
<sequence>MKKKKLSQRERIERAMAQEHAGSETEVITQNNSLSTTDPIAERILTLAETADNQVRGAVRSYIAIGKMLKTQRDSMAHGKFMKWFERHIGPESGRDHSFTYRMGARYIEMAEEEDYVLSLGQISQRKLLVALKEKREVARTEKALNENSPKARKLKAESIRQRKHNGEKISTNEAELVREYLISIRKEKETKFSLELKAIDDEIKIFS</sequence>
<name>M6UGW6_9LEPT</name>
<feature type="compositionally biased region" description="Basic and acidic residues" evidence="1">
    <location>
        <begin position="155"/>
        <end position="167"/>
    </location>
</feature>
<evidence type="ECO:0000313" key="2">
    <source>
        <dbReference type="EMBL" id="EMO43795.1"/>
    </source>
</evidence>
<feature type="region of interest" description="Disordered" evidence="1">
    <location>
        <begin position="1"/>
        <end position="28"/>
    </location>
</feature>
<reference evidence="2 3" key="1">
    <citation type="submission" date="2013-01" db="EMBL/GenBank/DDBJ databases">
        <authorList>
            <person name="Harkins D.M."/>
            <person name="Durkin A.S."/>
            <person name="Brinkac L.M."/>
            <person name="Haft D.H."/>
            <person name="Selengut J.D."/>
            <person name="Sanka R."/>
            <person name="DePew J."/>
            <person name="Purushe J."/>
            <person name="Matthias M.A."/>
            <person name="Vinetz J.M."/>
            <person name="Sutton G.G."/>
            <person name="Nierman W.C."/>
            <person name="Fouts D.E."/>
        </authorList>
    </citation>
    <scope>NUCLEOTIDE SEQUENCE [LARGE SCALE GENOMIC DNA]</scope>
    <source>
        <strain evidence="2 3">ZUN179</strain>
    </source>
</reference>
<dbReference type="Proteomes" id="UP000012160">
    <property type="component" value="Unassembled WGS sequence"/>
</dbReference>
<evidence type="ECO:0000313" key="3">
    <source>
        <dbReference type="Proteomes" id="UP000012160"/>
    </source>
</evidence>
<proteinExistence type="predicted"/>
<accession>M6UGW6</accession>
<dbReference type="AlphaFoldDB" id="M6UGW6"/>
<dbReference type="RefSeq" id="WP_004481228.1">
    <property type="nucleotide sequence ID" value="NZ_AHOQ02000048.1"/>
</dbReference>
<feature type="region of interest" description="Disordered" evidence="1">
    <location>
        <begin position="142"/>
        <end position="167"/>
    </location>
</feature>
<dbReference type="EMBL" id="AHOQ02000048">
    <property type="protein sequence ID" value="EMO43795.1"/>
    <property type="molecule type" value="Genomic_DNA"/>
</dbReference>
<protein>
    <recommendedName>
        <fullName evidence="4">PF11300 domain protein</fullName>
    </recommendedName>
</protein>